<comment type="caution">
    <text evidence="12">The sequence shown here is derived from an EMBL/GenBank/DDBJ whole genome shotgun (WGS) entry which is preliminary data.</text>
</comment>
<keyword evidence="4" id="KW-0963">Cytoplasm</keyword>
<dbReference type="InterPro" id="IPR027417">
    <property type="entry name" value="P-loop_NTPase"/>
</dbReference>
<comment type="function">
    <text evidence="10">Required for the formation of a threonylcarbamoyl group on adenosine at position 37 (t(6)A37) in tRNAs that read codons beginning with adenine. Is involved in the transfer of the threonylcarbamoyl moiety of threonylcarbamoyl-AMP (TC-AMP) to the N6 group of A37, together with TsaD and TsaB. TsaE seems to play an indirect role in the t(6)A biosynthesis pathway, possibly in regulating the core enzymatic function of TsaD.</text>
</comment>
<dbReference type="PANTHER" id="PTHR33540">
    <property type="entry name" value="TRNA THREONYLCARBAMOYLADENOSINE BIOSYNTHESIS PROTEIN TSAE"/>
    <property type="match status" value="1"/>
</dbReference>
<gene>
    <name evidence="12" type="ORF">HMPREF9238_00744</name>
</gene>
<dbReference type="GO" id="GO:0002949">
    <property type="term" value="P:tRNA threonylcarbamoyladenosine modification"/>
    <property type="evidence" value="ECO:0007669"/>
    <property type="project" value="InterPro"/>
</dbReference>
<evidence type="ECO:0000256" key="11">
    <source>
        <dbReference type="ARBA" id="ARBA00032441"/>
    </source>
</evidence>
<dbReference type="SUPFAM" id="SSF52540">
    <property type="entry name" value="P-loop containing nucleoside triphosphate hydrolases"/>
    <property type="match status" value="1"/>
</dbReference>
<comment type="similarity">
    <text evidence="2">Belongs to the TsaE family.</text>
</comment>
<keyword evidence="9" id="KW-0460">Magnesium</keyword>
<evidence type="ECO:0000313" key="13">
    <source>
        <dbReference type="Proteomes" id="UP000014387"/>
    </source>
</evidence>
<accession>A0A9W5REH4</accession>
<dbReference type="RefSeq" id="WP_016444100.1">
    <property type="nucleotide sequence ID" value="NZ_KE150266.1"/>
</dbReference>
<evidence type="ECO:0000256" key="2">
    <source>
        <dbReference type="ARBA" id="ARBA00007599"/>
    </source>
</evidence>
<evidence type="ECO:0000256" key="6">
    <source>
        <dbReference type="ARBA" id="ARBA00022723"/>
    </source>
</evidence>
<proteinExistence type="inferred from homology"/>
<dbReference type="EMBL" id="AGWN01000001">
    <property type="protein sequence ID" value="EPD30988.1"/>
    <property type="molecule type" value="Genomic_DNA"/>
</dbReference>
<dbReference type="NCBIfam" id="TIGR00150">
    <property type="entry name" value="T6A_YjeE"/>
    <property type="match status" value="1"/>
</dbReference>
<sequence length="173" mass="18683">MFTITARSADDTRNLGAALAQFVCGGDMIMLTGDLGTGKTTFTQGLGRAMGVKGRVASPTFIIARVHKGNPDLVHVDAYRIKDLDDLETLDLDTALEESVLVVEWGEGKTESLSANRLEVTFKNPAAVDDLSENLEHADSNIREVTFNPVGPRWSGEDALEETLREAVEGAYA</sequence>
<dbReference type="Pfam" id="PF02367">
    <property type="entry name" value="TsaE"/>
    <property type="match status" value="1"/>
</dbReference>
<keyword evidence="5" id="KW-0819">tRNA processing</keyword>
<dbReference type="GO" id="GO:0046872">
    <property type="term" value="F:metal ion binding"/>
    <property type="evidence" value="ECO:0007669"/>
    <property type="project" value="UniProtKB-KW"/>
</dbReference>
<evidence type="ECO:0000256" key="10">
    <source>
        <dbReference type="ARBA" id="ARBA00024908"/>
    </source>
</evidence>
<dbReference type="Gene3D" id="3.40.50.300">
    <property type="entry name" value="P-loop containing nucleotide triphosphate hydrolases"/>
    <property type="match status" value="1"/>
</dbReference>
<evidence type="ECO:0000313" key="12">
    <source>
        <dbReference type="EMBL" id="EPD30988.1"/>
    </source>
</evidence>
<reference evidence="12 13" key="1">
    <citation type="submission" date="2013-05" db="EMBL/GenBank/DDBJ databases">
        <title>The Genome Sequence of Actinomyces europaeus ACS-120-V-COL10B.</title>
        <authorList>
            <consortium name="The Broad Institute Genomics Platform"/>
            <person name="Earl A."/>
            <person name="Ward D."/>
            <person name="Feldgarden M."/>
            <person name="Gevers D."/>
            <person name="Saerens B."/>
            <person name="Vaneechoutte M."/>
            <person name="Walker B."/>
            <person name="Young S."/>
            <person name="Zeng Q."/>
            <person name="Gargeya S."/>
            <person name="Fitzgerald M."/>
            <person name="Haas B."/>
            <person name="Abouelleil A."/>
            <person name="Allen A.W."/>
            <person name="Alvarado L."/>
            <person name="Arachchi H.M."/>
            <person name="Berlin A.M."/>
            <person name="Chapman S.B."/>
            <person name="Gainer-Dewar J."/>
            <person name="Goldberg J."/>
            <person name="Griggs A."/>
            <person name="Gujja S."/>
            <person name="Hansen M."/>
            <person name="Howarth C."/>
            <person name="Imamovic A."/>
            <person name="Ireland A."/>
            <person name="Larimer J."/>
            <person name="McCowan C."/>
            <person name="Murphy C."/>
            <person name="Pearson M."/>
            <person name="Poon T.W."/>
            <person name="Priest M."/>
            <person name="Roberts A."/>
            <person name="Saif S."/>
            <person name="Shea T."/>
            <person name="Sisk P."/>
            <person name="Sykes S."/>
            <person name="Wortman J."/>
            <person name="Nusbaum C."/>
            <person name="Birren B."/>
        </authorList>
    </citation>
    <scope>NUCLEOTIDE SEQUENCE [LARGE SCALE GENOMIC DNA]</scope>
    <source>
        <strain evidence="12 13">ACS-120-V-Col10b</strain>
    </source>
</reference>
<evidence type="ECO:0000256" key="4">
    <source>
        <dbReference type="ARBA" id="ARBA00022490"/>
    </source>
</evidence>
<dbReference type="PANTHER" id="PTHR33540:SF2">
    <property type="entry name" value="TRNA THREONYLCARBAMOYLADENOSINE BIOSYNTHESIS PROTEIN TSAE"/>
    <property type="match status" value="1"/>
</dbReference>
<evidence type="ECO:0000256" key="8">
    <source>
        <dbReference type="ARBA" id="ARBA00022840"/>
    </source>
</evidence>
<keyword evidence="7" id="KW-0547">Nucleotide-binding</keyword>
<dbReference type="Proteomes" id="UP000014387">
    <property type="component" value="Unassembled WGS sequence"/>
</dbReference>
<evidence type="ECO:0000256" key="9">
    <source>
        <dbReference type="ARBA" id="ARBA00022842"/>
    </source>
</evidence>
<keyword evidence="6" id="KW-0479">Metal-binding</keyword>
<organism evidence="12 13">
    <name type="scientific">Gleimia europaea ACS-120-V-Col10b</name>
    <dbReference type="NCBI Taxonomy" id="883069"/>
    <lineage>
        <taxon>Bacteria</taxon>
        <taxon>Bacillati</taxon>
        <taxon>Actinomycetota</taxon>
        <taxon>Actinomycetes</taxon>
        <taxon>Actinomycetales</taxon>
        <taxon>Actinomycetaceae</taxon>
        <taxon>Gleimia</taxon>
    </lineage>
</organism>
<dbReference type="GO" id="GO:0005737">
    <property type="term" value="C:cytoplasm"/>
    <property type="evidence" value="ECO:0007669"/>
    <property type="project" value="UniProtKB-SubCell"/>
</dbReference>
<dbReference type="OrthoDB" id="9800307at2"/>
<evidence type="ECO:0000256" key="5">
    <source>
        <dbReference type="ARBA" id="ARBA00022694"/>
    </source>
</evidence>
<comment type="subcellular location">
    <subcellularLocation>
        <location evidence="1">Cytoplasm</location>
    </subcellularLocation>
</comment>
<evidence type="ECO:0000256" key="1">
    <source>
        <dbReference type="ARBA" id="ARBA00004496"/>
    </source>
</evidence>
<evidence type="ECO:0000256" key="7">
    <source>
        <dbReference type="ARBA" id="ARBA00022741"/>
    </source>
</evidence>
<keyword evidence="13" id="KW-1185">Reference proteome</keyword>
<dbReference type="AlphaFoldDB" id="A0A9W5REH4"/>
<keyword evidence="8" id="KW-0067">ATP-binding</keyword>
<name>A0A9W5REH4_9ACTO</name>
<protein>
    <recommendedName>
        <fullName evidence="3">tRNA threonylcarbamoyladenosine biosynthesis protein TsaE</fullName>
    </recommendedName>
    <alternativeName>
        <fullName evidence="11">t(6)A37 threonylcarbamoyladenosine biosynthesis protein TsaE</fullName>
    </alternativeName>
</protein>
<dbReference type="GO" id="GO:0005524">
    <property type="term" value="F:ATP binding"/>
    <property type="evidence" value="ECO:0007669"/>
    <property type="project" value="UniProtKB-KW"/>
</dbReference>
<evidence type="ECO:0000256" key="3">
    <source>
        <dbReference type="ARBA" id="ARBA00019010"/>
    </source>
</evidence>
<dbReference type="InterPro" id="IPR003442">
    <property type="entry name" value="T6A_TsaE"/>
</dbReference>